<dbReference type="Gene3D" id="3.50.50.60">
    <property type="entry name" value="FAD/NAD(P)-binding domain"/>
    <property type="match status" value="2"/>
</dbReference>
<keyword evidence="9" id="KW-0411">Iron-sulfur</keyword>
<gene>
    <name evidence="12" type="ORF">GCM10020260_21880</name>
</gene>
<comment type="pathway">
    <text evidence="3">Nitrogen metabolism; nitrate reduction (assimilation).</text>
</comment>
<dbReference type="PANTHER" id="PTHR43809:SF1">
    <property type="entry name" value="NITRITE REDUCTASE (NADH) LARGE SUBUNIT"/>
    <property type="match status" value="1"/>
</dbReference>
<dbReference type="RefSeq" id="WP_344721265.1">
    <property type="nucleotide sequence ID" value="NZ_BAAAYG010000009.1"/>
</dbReference>
<evidence type="ECO:0000256" key="2">
    <source>
        <dbReference type="ARBA" id="ARBA00001966"/>
    </source>
</evidence>
<dbReference type="Gene3D" id="1.10.10.1100">
    <property type="entry name" value="BFD-like [2Fe-2S]-binding domain"/>
    <property type="match status" value="1"/>
</dbReference>
<dbReference type="InterPro" id="IPR023753">
    <property type="entry name" value="FAD/NAD-binding_dom"/>
</dbReference>
<evidence type="ECO:0000256" key="7">
    <source>
        <dbReference type="ARBA" id="ARBA00023002"/>
    </source>
</evidence>
<keyword evidence="8" id="KW-0408">Iron</keyword>
<dbReference type="InterPro" id="IPR036188">
    <property type="entry name" value="FAD/NAD-bd_sf"/>
</dbReference>
<evidence type="ECO:0000259" key="10">
    <source>
        <dbReference type="Pfam" id="PF04324"/>
    </source>
</evidence>
<evidence type="ECO:0000259" key="11">
    <source>
        <dbReference type="Pfam" id="PF07992"/>
    </source>
</evidence>
<comment type="cofactor">
    <cofactor evidence="2">
        <name>[4Fe-4S] cluster</name>
        <dbReference type="ChEBI" id="CHEBI:49883"/>
    </cofactor>
</comment>
<comment type="cofactor">
    <cofactor evidence="1">
        <name>siroheme</name>
        <dbReference type="ChEBI" id="CHEBI:60052"/>
    </cofactor>
</comment>
<organism evidence="12 13">
    <name type="scientific">Nesterenkonia halobia</name>
    <dbReference type="NCBI Taxonomy" id="37922"/>
    <lineage>
        <taxon>Bacteria</taxon>
        <taxon>Bacillati</taxon>
        <taxon>Actinomycetota</taxon>
        <taxon>Actinomycetes</taxon>
        <taxon>Micrococcales</taxon>
        <taxon>Micrococcaceae</taxon>
        <taxon>Nesterenkonia</taxon>
    </lineage>
</organism>
<evidence type="ECO:0000313" key="12">
    <source>
        <dbReference type="EMBL" id="GAA3286684.1"/>
    </source>
</evidence>
<accession>A0ABP6RHU9</accession>
<reference evidence="13" key="1">
    <citation type="journal article" date="2019" name="Int. J. Syst. Evol. Microbiol.">
        <title>The Global Catalogue of Microorganisms (GCM) 10K type strain sequencing project: providing services to taxonomists for standard genome sequencing and annotation.</title>
        <authorList>
            <consortium name="The Broad Institute Genomics Platform"/>
            <consortium name="The Broad Institute Genome Sequencing Center for Infectious Disease"/>
            <person name="Wu L."/>
            <person name="Ma J."/>
        </authorList>
    </citation>
    <scope>NUCLEOTIDE SEQUENCE [LARGE SCALE GENOMIC DNA]</scope>
    <source>
        <strain evidence="13">JCM 11483</strain>
    </source>
</reference>
<evidence type="ECO:0000256" key="9">
    <source>
        <dbReference type="ARBA" id="ARBA00023014"/>
    </source>
</evidence>
<proteinExistence type="inferred from homology"/>
<comment type="caution">
    <text evidence="12">The sequence shown here is derived from an EMBL/GenBank/DDBJ whole genome shotgun (WGS) entry which is preliminary data.</text>
</comment>
<comment type="similarity">
    <text evidence="4">Belongs to the nitrite and sulfite reductase 4Fe-4S domain family.</text>
</comment>
<feature type="domain" description="FAD/NAD(P)-binding" evidence="11">
    <location>
        <begin position="26"/>
        <end position="343"/>
    </location>
</feature>
<dbReference type="InterPro" id="IPR007419">
    <property type="entry name" value="BFD-like_2Fe2S-bd_dom"/>
</dbReference>
<evidence type="ECO:0000256" key="6">
    <source>
        <dbReference type="ARBA" id="ARBA00022723"/>
    </source>
</evidence>
<keyword evidence="5" id="KW-0349">Heme</keyword>
<dbReference type="InterPro" id="IPR041854">
    <property type="entry name" value="BFD-like_2Fe2S-bd_dom_sf"/>
</dbReference>
<keyword evidence="13" id="KW-1185">Reference proteome</keyword>
<dbReference type="PANTHER" id="PTHR43809">
    <property type="entry name" value="NITRITE REDUCTASE (NADH) LARGE SUBUNIT"/>
    <property type="match status" value="1"/>
</dbReference>
<evidence type="ECO:0000313" key="13">
    <source>
        <dbReference type="Proteomes" id="UP001501736"/>
    </source>
</evidence>
<evidence type="ECO:0000256" key="3">
    <source>
        <dbReference type="ARBA" id="ARBA00005096"/>
    </source>
</evidence>
<evidence type="ECO:0000256" key="4">
    <source>
        <dbReference type="ARBA" id="ARBA00010429"/>
    </source>
</evidence>
<feature type="domain" description="BFD-like [2Fe-2S]-binding" evidence="10">
    <location>
        <begin position="496"/>
        <end position="542"/>
    </location>
</feature>
<dbReference type="InterPro" id="IPR052034">
    <property type="entry name" value="NasD-like"/>
</dbReference>
<dbReference type="EMBL" id="BAAAYG010000009">
    <property type="protein sequence ID" value="GAA3286684.1"/>
    <property type="molecule type" value="Genomic_DNA"/>
</dbReference>
<dbReference type="Pfam" id="PF04324">
    <property type="entry name" value="Fer2_BFD"/>
    <property type="match status" value="1"/>
</dbReference>
<evidence type="ECO:0000256" key="1">
    <source>
        <dbReference type="ARBA" id="ARBA00001929"/>
    </source>
</evidence>
<keyword evidence="6" id="KW-0479">Metal-binding</keyword>
<evidence type="ECO:0000256" key="8">
    <source>
        <dbReference type="ARBA" id="ARBA00023004"/>
    </source>
</evidence>
<evidence type="ECO:0000256" key="5">
    <source>
        <dbReference type="ARBA" id="ARBA00022617"/>
    </source>
</evidence>
<keyword evidence="7" id="KW-0560">Oxidoreductase</keyword>
<sequence>MTVPSSSPAPQCPVPAGGAGGAAVPHVVVVGFGPVAARLVDELHDAIADGAVRLTILGAEPRPAYQRIRLGDVSVGRTAPEDLALADDAELVGLGVDVRCGVTATALHAATRVLTLSDGSALHYDRLVLATGAEAIMPQMQVERRRDGAVDAELSMRARRTAEAGGEAGERFPDGVMALRTMEDATTLRAAVAAGEPVVVLGGGVLGVEAALAVAEAGAPVTLVHRGTAPMGRQVDADSGQLLRRELVAAGVDVRSAADIHTVVSDDGRLTAVRTSRDEKLPARLLVACCGVRPRHELASDAGLPTRWGVHVDRDCRSLGDEHVFAIGDCAAHEGRDPSGLIGPGWEQAELAAAALRRDLGLAAAVERDAAGHPVDLARPDDAGEAAEAVEDPRLEVILMKSKTLSVACAGTTQVDPWAPDAPTVSTWSDPQAGQYLRIVTEGERLLGFVSVGMARTAAELAVHASRGTLPVADRTALVAAQHATAEQELGDDDVLCRCSGATAGMVSEAAETCSTVDEVGAACRAGTGCGTCRSSIEKVLAAAPASV</sequence>
<protein>
    <submittedName>
        <fullName evidence="12">FAD-dependent oxidoreductase</fullName>
    </submittedName>
</protein>
<dbReference type="Pfam" id="PF07992">
    <property type="entry name" value="Pyr_redox_2"/>
    <property type="match status" value="1"/>
</dbReference>
<dbReference type="Proteomes" id="UP001501736">
    <property type="component" value="Unassembled WGS sequence"/>
</dbReference>
<dbReference type="SUPFAM" id="SSF51905">
    <property type="entry name" value="FAD/NAD(P)-binding domain"/>
    <property type="match status" value="2"/>
</dbReference>
<dbReference type="PRINTS" id="PR00368">
    <property type="entry name" value="FADPNR"/>
</dbReference>
<name>A0ABP6RHU9_9MICC</name>